<dbReference type="AlphaFoldDB" id="A0A4R3YKG8"/>
<feature type="signal peptide" evidence="2">
    <location>
        <begin position="1"/>
        <end position="19"/>
    </location>
</feature>
<protein>
    <submittedName>
        <fullName evidence="3">Copper resistance protein B</fullName>
    </submittedName>
</protein>
<dbReference type="EMBL" id="SMCS01000006">
    <property type="protein sequence ID" value="TCV92740.1"/>
    <property type="molecule type" value="Genomic_DNA"/>
</dbReference>
<feature type="region of interest" description="Disordered" evidence="1">
    <location>
        <begin position="22"/>
        <end position="58"/>
    </location>
</feature>
<evidence type="ECO:0000256" key="2">
    <source>
        <dbReference type="SAM" id="SignalP"/>
    </source>
</evidence>
<dbReference type="GO" id="GO:0006878">
    <property type="term" value="P:intracellular copper ion homeostasis"/>
    <property type="evidence" value="ECO:0007669"/>
    <property type="project" value="InterPro"/>
</dbReference>
<organism evidence="3 4">
    <name type="scientific">Luteibacter rhizovicinus</name>
    <dbReference type="NCBI Taxonomy" id="242606"/>
    <lineage>
        <taxon>Bacteria</taxon>
        <taxon>Pseudomonadati</taxon>
        <taxon>Pseudomonadota</taxon>
        <taxon>Gammaproteobacteria</taxon>
        <taxon>Lysobacterales</taxon>
        <taxon>Rhodanobacteraceae</taxon>
        <taxon>Luteibacter</taxon>
    </lineage>
</organism>
<dbReference type="Pfam" id="PF05275">
    <property type="entry name" value="CopB"/>
    <property type="match status" value="1"/>
</dbReference>
<evidence type="ECO:0000313" key="3">
    <source>
        <dbReference type="EMBL" id="TCV92740.1"/>
    </source>
</evidence>
<keyword evidence="4" id="KW-1185">Reference proteome</keyword>
<feature type="chain" id="PRO_5020979037" evidence="2">
    <location>
        <begin position="20"/>
        <end position="317"/>
    </location>
</feature>
<feature type="compositionally biased region" description="Basic and acidic residues" evidence="1">
    <location>
        <begin position="26"/>
        <end position="40"/>
    </location>
</feature>
<proteinExistence type="predicted"/>
<dbReference type="GO" id="GO:0005507">
    <property type="term" value="F:copper ion binding"/>
    <property type="evidence" value="ECO:0007669"/>
    <property type="project" value="InterPro"/>
</dbReference>
<sequence length="317" mass="35128">MRRPWVVIAALFLIAQAHAQSAPEQPKMDMDHGSMDHGSMDHSSMAQPATDAPQMDHSAMDHGSMGDMDMGGMSMAPMQGGKAPADARSPDYSDGLVHSPMKHMDMDDSAPVGMLMIDQLESWAGRDDHGQRWEAQGWYGGDTNRLWVRTEGERARGSLEDADIEALWSHAIATFWNTQLGARHDFGEGPGRTWAAFGVQGLAPYWFELEATAYAGQGGRTAARVRAEYEVLFTQRLILQPEFEVNAYGKDDPARGIGSGISDLQLGLRLRYEIRRTFAPYVGVKFVHTMGNTADLIRSEGRRVTDLQWVAGVRVWF</sequence>
<dbReference type="Proteomes" id="UP000295645">
    <property type="component" value="Unassembled WGS sequence"/>
</dbReference>
<dbReference type="RefSeq" id="WP_243649303.1">
    <property type="nucleotide sequence ID" value="NZ_SMCS01000006.1"/>
</dbReference>
<keyword evidence="2" id="KW-0732">Signal</keyword>
<reference evidence="3 4" key="1">
    <citation type="submission" date="2019-03" db="EMBL/GenBank/DDBJ databases">
        <title>Above-ground endophytic microbial communities from plants in different locations in the United States.</title>
        <authorList>
            <person name="Frank C."/>
        </authorList>
    </citation>
    <scope>NUCLEOTIDE SEQUENCE [LARGE SCALE GENOMIC DNA]</scope>
    <source>
        <strain evidence="3 4">LP_13_YM</strain>
    </source>
</reference>
<evidence type="ECO:0000313" key="4">
    <source>
        <dbReference type="Proteomes" id="UP000295645"/>
    </source>
</evidence>
<dbReference type="InterPro" id="IPR007939">
    <property type="entry name" value="Cu-R_B_prcur"/>
</dbReference>
<gene>
    <name evidence="3" type="ORF">EC912_10678</name>
</gene>
<accession>A0A4R3YKG8</accession>
<comment type="caution">
    <text evidence="3">The sequence shown here is derived from an EMBL/GenBank/DDBJ whole genome shotgun (WGS) entry which is preliminary data.</text>
</comment>
<dbReference type="GO" id="GO:0009279">
    <property type="term" value="C:cell outer membrane"/>
    <property type="evidence" value="ECO:0007669"/>
    <property type="project" value="InterPro"/>
</dbReference>
<evidence type="ECO:0000256" key="1">
    <source>
        <dbReference type="SAM" id="MobiDB-lite"/>
    </source>
</evidence>
<name>A0A4R3YKG8_9GAMM</name>